<dbReference type="AlphaFoldDB" id="A0A564Z540"/>
<evidence type="ECO:0000313" key="1">
    <source>
        <dbReference type="EMBL" id="VUZ53904.1"/>
    </source>
</evidence>
<evidence type="ECO:0000313" key="2">
    <source>
        <dbReference type="Proteomes" id="UP000321570"/>
    </source>
</evidence>
<keyword evidence="2" id="KW-1185">Reference proteome</keyword>
<protein>
    <submittedName>
        <fullName evidence="1">Uncharacterized protein</fullName>
    </submittedName>
</protein>
<dbReference type="EMBL" id="CABIJS010000577">
    <property type="protein sequence ID" value="VUZ53904.1"/>
    <property type="molecule type" value="Genomic_DNA"/>
</dbReference>
<name>A0A564Z540_HYMDI</name>
<proteinExistence type="predicted"/>
<organism evidence="1 2">
    <name type="scientific">Hymenolepis diminuta</name>
    <name type="common">Rat tapeworm</name>
    <dbReference type="NCBI Taxonomy" id="6216"/>
    <lineage>
        <taxon>Eukaryota</taxon>
        <taxon>Metazoa</taxon>
        <taxon>Spiralia</taxon>
        <taxon>Lophotrochozoa</taxon>
        <taxon>Platyhelminthes</taxon>
        <taxon>Cestoda</taxon>
        <taxon>Eucestoda</taxon>
        <taxon>Cyclophyllidea</taxon>
        <taxon>Hymenolepididae</taxon>
        <taxon>Hymenolepis</taxon>
    </lineage>
</organism>
<reference evidence="1 2" key="1">
    <citation type="submission" date="2019-07" db="EMBL/GenBank/DDBJ databases">
        <authorList>
            <person name="Jastrzebski P J."/>
            <person name="Paukszto L."/>
            <person name="Jastrzebski P J."/>
        </authorList>
    </citation>
    <scope>NUCLEOTIDE SEQUENCE [LARGE SCALE GENOMIC DNA]</scope>
    <source>
        <strain evidence="1 2">WMS-il1</strain>
    </source>
</reference>
<accession>A0A564Z540</accession>
<sequence>MDPADLTHEKMISKLGSVVGDVVISKGLTISEDENVHYYVGIFNRLCASFQKLIQRSHFYSWSSISLSCLDSIQTHVPLR</sequence>
<gene>
    <name evidence="1" type="ORF">WMSIL1_LOCUS12044</name>
</gene>
<dbReference type="Proteomes" id="UP000321570">
    <property type="component" value="Unassembled WGS sequence"/>
</dbReference>